<accession>A0A6I2L7K8</accession>
<dbReference type="PRINTS" id="PR01009">
    <property type="entry name" value="FLGMRINGFLIF"/>
</dbReference>
<dbReference type="Pfam" id="PF01514">
    <property type="entry name" value="YscJ_FliF"/>
    <property type="match status" value="1"/>
</dbReference>
<dbReference type="GO" id="GO:0071973">
    <property type="term" value="P:bacterial-type flagellum-dependent cell motility"/>
    <property type="evidence" value="ECO:0007669"/>
    <property type="project" value="InterPro"/>
</dbReference>
<dbReference type="InterPro" id="IPR006182">
    <property type="entry name" value="FliF_N_dom"/>
</dbReference>
<dbReference type="AlphaFoldDB" id="A0A6I2L7K8"/>
<evidence type="ECO:0000256" key="8">
    <source>
        <dbReference type="ARBA" id="ARBA00023143"/>
    </source>
</evidence>
<keyword evidence="14" id="KW-0966">Cell projection</keyword>
<keyword evidence="6 11" id="KW-1133">Transmembrane helix</keyword>
<evidence type="ECO:0000256" key="10">
    <source>
        <dbReference type="SAM" id="MobiDB-lite"/>
    </source>
</evidence>
<evidence type="ECO:0000256" key="11">
    <source>
        <dbReference type="SAM" id="Phobius"/>
    </source>
</evidence>
<evidence type="ECO:0000259" key="12">
    <source>
        <dbReference type="Pfam" id="PF01514"/>
    </source>
</evidence>
<feature type="compositionally biased region" description="Low complexity" evidence="10">
    <location>
        <begin position="294"/>
        <end position="309"/>
    </location>
</feature>
<dbReference type="EMBL" id="WKJK01000023">
    <property type="protein sequence ID" value="MRW94171.1"/>
    <property type="molecule type" value="Genomic_DNA"/>
</dbReference>
<evidence type="ECO:0000256" key="9">
    <source>
        <dbReference type="PIRNR" id="PIRNR004862"/>
    </source>
</evidence>
<dbReference type="RefSeq" id="WP_154383038.1">
    <property type="nucleotide sequence ID" value="NZ_WKJK01000023.1"/>
</dbReference>
<evidence type="ECO:0000259" key="13">
    <source>
        <dbReference type="Pfam" id="PF08345"/>
    </source>
</evidence>
<keyword evidence="14" id="KW-0969">Cilium</keyword>
<comment type="similarity">
    <text evidence="3 9">Belongs to the FliF family.</text>
</comment>
<reference evidence="14 15" key="1">
    <citation type="submission" date="2019-11" db="EMBL/GenBank/DDBJ databases">
        <title>Novel species isolated from a subtropical stream in China.</title>
        <authorList>
            <person name="Lu H."/>
        </authorList>
    </citation>
    <scope>NUCLEOTIDE SEQUENCE [LARGE SCALE GENOMIC DNA]</scope>
    <source>
        <strain evidence="14 15">FT80W</strain>
    </source>
</reference>
<dbReference type="PANTHER" id="PTHR30046:SF0">
    <property type="entry name" value="FLAGELLAR M-RING PROTEIN"/>
    <property type="match status" value="1"/>
</dbReference>
<organism evidence="14 15">
    <name type="scientific">Duganella guangzhouensis</name>
    <dbReference type="NCBI Taxonomy" id="2666084"/>
    <lineage>
        <taxon>Bacteria</taxon>
        <taxon>Pseudomonadati</taxon>
        <taxon>Pseudomonadota</taxon>
        <taxon>Betaproteobacteria</taxon>
        <taxon>Burkholderiales</taxon>
        <taxon>Oxalobacteraceae</taxon>
        <taxon>Telluria group</taxon>
        <taxon>Duganella</taxon>
    </lineage>
</organism>
<evidence type="ECO:0000256" key="7">
    <source>
        <dbReference type="ARBA" id="ARBA00023136"/>
    </source>
</evidence>
<dbReference type="GO" id="GO:0003774">
    <property type="term" value="F:cytoskeletal motor activity"/>
    <property type="evidence" value="ECO:0007669"/>
    <property type="project" value="InterPro"/>
</dbReference>
<comment type="caution">
    <text evidence="14">The sequence shown here is derived from an EMBL/GenBank/DDBJ whole genome shotgun (WGS) entry which is preliminary data.</text>
</comment>
<keyword evidence="7 11" id="KW-0472">Membrane</keyword>
<dbReference type="GO" id="GO:0005886">
    <property type="term" value="C:plasma membrane"/>
    <property type="evidence" value="ECO:0007669"/>
    <property type="project" value="UniProtKB-SubCell"/>
</dbReference>
<evidence type="ECO:0000256" key="6">
    <source>
        <dbReference type="ARBA" id="ARBA00022989"/>
    </source>
</evidence>
<dbReference type="GO" id="GO:0009431">
    <property type="term" value="C:bacterial-type flagellum basal body, MS ring"/>
    <property type="evidence" value="ECO:0007669"/>
    <property type="project" value="InterPro"/>
</dbReference>
<comment type="subcellular location">
    <subcellularLocation>
        <location evidence="1 9">Bacterial flagellum basal body</location>
    </subcellularLocation>
    <subcellularLocation>
        <location evidence="2">Cell membrane</location>
        <topology evidence="2">Multi-pass membrane protein</topology>
    </subcellularLocation>
</comment>
<name>A0A6I2L7K8_9BURK</name>
<dbReference type="InterPro" id="IPR043427">
    <property type="entry name" value="YscJ/FliF"/>
</dbReference>
<evidence type="ECO:0000256" key="3">
    <source>
        <dbReference type="ARBA" id="ARBA00007971"/>
    </source>
</evidence>
<keyword evidence="15" id="KW-1185">Reference proteome</keyword>
<feature type="transmembrane region" description="Helical" evidence="11">
    <location>
        <begin position="12"/>
        <end position="35"/>
    </location>
</feature>
<evidence type="ECO:0000313" key="15">
    <source>
        <dbReference type="Proteomes" id="UP000433309"/>
    </source>
</evidence>
<keyword evidence="14" id="KW-0282">Flagellum</keyword>
<sequence>MTETWQRMSLAARAGLVIGVLLIVALTAGLGIWAYRADYQILFSDVAPADAASMTAELDKMKTPYQLSDGGATILVPKELVYKTRLKLMGKELPLHGAVGFEVFNNADFGMTEFVQKVNFLRAIQGELTRTILAIDEVQAARVHLALPEQGLFKKAQTKPKASVTLTMKNGKELAPEQIAGIQRLVAASVPDIVSSDVTVLNQHGVALTRVAQGEAAEAALNQLDSKRSTEEYLLKKVNQVLDRTYGPGQAVATVDVALDLDQSKVTTEEVLPAKNPDPAAAATGVVVRERSSSSEASGAAAATGSARVNGAPNSNTSEFDYQVGRRVEQVVSGGGTVKRMSIAVLVKPSMDEEQLARLKEVVALAAGFNSQRGDAVVVYSMHAVANQVTAAAPLHADLVASGDGPADSAAVPREASGTRPAAAAYQVGWILAALATAVVLAATIFGLVARRRKPAVKRLSAAERAQMLDDVRQWIANGQQEAGGGRRS</sequence>
<feature type="region of interest" description="Disordered" evidence="10">
    <location>
        <begin position="293"/>
        <end position="319"/>
    </location>
</feature>
<dbReference type="PANTHER" id="PTHR30046">
    <property type="entry name" value="FLAGELLAR M-RING PROTEIN"/>
    <property type="match status" value="1"/>
</dbReference>
<dbReference type="InterPro" id="IPR000067">
    <property type="entry name" value="FlgMring_FliF"/>
</dbReference>
<feature type="domain" description="Flagellar M-ring C-terminal" evidence="13">
    <location>
        <begin position="242"/>
        <end position="382"/>
    </location>
</feature>
<comment type="function">
    <text evidence="9">The M ring may be actively involved in energy transduction.</text>
</comment>
<feature type="domain" description="Flagellar M-ring N-terminal" evidence="12">
    <location>
        <begin position="36"/>
        <end position="209"/>
    </location>
</feature>
<gene>
    <name evidence="14" type="primary">fliF</name>
    <name evidence="14" type="ORF">GJ699_29780</name>
</gene>
<evidence type="ECO:0000256" key="4">
    <source>
        <dbReference type="ARBA" id="ARBA00022475"/>
    </source>
</evidence>
<keyword evidence="4" id="KW-1003">Cell membrane</keyword>
<evidence type="ECO:0000256" key="1">
    <source>
        <dbReference type="ARBA" id="ARBA00004117"/>
    </source>
</evidence>
<feature type="transmembrane region" description="Helical" evidence="11">
    <location>
        <begin position="428"/>
        <end position="450"/>
    </location>
</feature>
<keyword evidence="5 11" id="KW-0812">Transmembrane</keyword>
<evidence type="ECO:0000256" key="5">
    <source>
        <dbReference type="ARBA" id="ARBA00022692"/>
    </source>
</evidence>
<dbReference type="InterPro" id="IPR013556">
    <property type="entry name" value="Flag_M-ring_C"/>
</dbReference>
<keyword evidence="8 9" id="KW-0975">Bacterial flagellum</keyword>
<evidence type="ECO:0000313" key="14">
    <source>
        <dbReference type="EMBL" id="MRW94171.1"/>
    </source>
</evidence>
<dbReference type="NCBIfam" id="TIGR00206">
    <property type="entry name" value="fliF"/>
    <property type="match status" value="1"/>
</dbReference>
<dbReference type="Proteomes" id="UP000433309">
    <property type="component" value="Unassembled WGS sequence"/>
</dbReference>
<dbReference type="Gene3D" id="3.30.300.30">
    <property type="match status" value="1"/>
</dbReference>
<dbReference type="PIRSF" id="PIRSF004862">
    <property type="entry name" value="FliF"/>
    <property type="match status" value="1"/>
</dbReference>
<protein>
    <recommendedName>
        <fullName evidence="9">Flagellar M-ring protein</fullName>
    </recommendedName>
</protein>
<proteinExistence type="inferred from homology"/>
<dbReference type="InterPro" id="IPR045851">
    <property type="entry name" value="AMP-bd_C_sf"/>
</dbReference>
<evidence type="ECO:0000256" key="2">
    <source>
        <dbReference type="ARBA" id="ARBA00004651"/>
    </source>
</evidence>
<dbReference type="Pfam" id="PF08345">
    <property type="entry name" value="YscJ_FliF_C"/>
    <property type="match status" value="1"/>
</dbReference>